<dbReference type="GO" id="GO:0004519">
    <property type="term" value="F:endonuclease activity"/>
    <property type="evidence" value="ECO:0007669"/>
    <property type="project" value="UniProtKB-KW"/>
</dbReference>
<dbReference type="AlphaFoldDB" id="A0A3M0GPP0"/>
<evidence type="ECO:0000313" key="3">
    <source>
        <dbReference type="EMBL" id="RMB59236.1"/>
    </source>
</evidence>
<dbReference type="PANTHER" id="PTHR24094">
    <property type="entry name" value="SECRETED PROTEIN"/>
    <property type="match status" value="1"/>
</dbReference>
<protein>
    <submittedName>
        <fullName evidence="3">HNH endonuclease</fullName>
    </submittedName>
</protein>
<dbReference type="InterPro" id="IPR011089">
    <property type="entry name" value="GmrSD_C"/>
</dbReference>
<dbReference type="EMBL" id="REGC01000009">
    <property type="protein sequence ID" value="RMB59236.1"/>
    <property type="molecule type" value="Genomic_DNA"/>
</dbReference>
<dbReference type="Proteomes" id="UP000270649">
    <property type="component" value="Unassembled WGS sequence"/>
</dbReference>
<name>A0A3M0GPP0_9CORY</name>
<dbReference type="PANTHER" id="PTHR24094:SF15">
    <property type="entry name" value="AMP-DEPENDENT SYNTHETASE_LIGASE DOMAIN-CONTAINING PROTEIN-RELATED"/>
    <property type="match status" value="1"/>
</dbReference>
<keyword evidence="5" id="KW-1185">Reference proteome</keyword>
<gene>
    <name evidence="3" type="ORF">D9543_07480</name>
    <name evidence="2" type="ORF">GWO63_006925</name>
</gene>
<keyword evidence="3" id="KW-0540">Nuclease</keyword>
<organism evidence="3 4">
    <name type="scientific">Corynebacterium macginleyi</name>
    <dbReference type="NCBI Taxonomy" id="38290"/>
    <lineage>
        <taxon>Bacteria</taxon>
        <taxon>Bacillati</taxon>
        <taxon>Actinomycetota</taxon>
        <taxon>Actinomycetes</taxon>
        <taxon>Mycobacteriales</taxon>
        <taxon>Corynebacteriaceae</taxon>
        <taxon>Corynebacterium</taxon>
    </lineage>
</organism>
<keyword evidence="3" id="KW-0378">Hydrolase</keyword>
<feature type="domain" description="GmrSD restriction endonucleases C-terminal" evidence="1">
    <location>
        <begin position="82"/>
        <end position="167"/>
    </location>
</feature>
<evidence type="ECO:0000313" key="5">
    <source>
        <dbReference type="Proteomes" id="UP001518680"/>
    </source>
</evidence>
<dbReference type="Pfam" id="PF07510">
    <property type="entry name" value="GmrSD_C"/>
    <property type="match status" value="1"/>
</dbReference>
<dbReference type="EMBL" id="JAACBX020000002">
    <property type="protein sequence ID" value="MBM0244001.1"/>
    <property type="molecule type" value="Genomic_DNA"/>
</dbReference>
<evidence type="ECO:0000313" key="2">
    <source>
        <dbReference type="EMBL" id="MBM0244001.1"/>
    </source>
</evidence>
<dbReference type="Gene3D" id="1.10.30.50">
    <property type="match status" value="1"/>
</dbReference>
<proteinExistence type="predicted"/>
<accession>A0A3M0GPP0</accession>
<keyword evidence="3" id="KW-0255">Endonuclease</keyword>
<dbReference type="RefSeq" id="WP_121927920.1">
    <property type="nucleotide sequence ID" value="NZ_JAACBW010000038.1"/>
</dbReference>
<dbReference type="Proteomes" id="UP001518680">
    <property type="component" value="Unassembled WGS sequence"/>
</dbReference>
<reference evidence="3 4" key="1">
    <citation type="submission" date="2018-10" db="EMBL/GenBank/DDBJ databases">
        <title>Corynebacterium macginleyi genome sequencing and assembly of the type strain and two clinical samples.</title>
        <authorList>
            <person name="Bernier A.-M."/>
            <person name="Bernard K."/>
        </authorList>
    </citation>
    <scope>NUCLEOTIDE SEQUENCE [LARGE SCALE GENOMIC DNA]</scope>
    <source>
        <strain evidence="3 4">NML 120205</strain>
    </source>
</reference>
<reference evidence="2 5" key="2">
    <citation type="submission" date="2021-01" db="EMBL/GenBank/DDBJ databases">
        <title>Complete genome sequences of Corynebacterium macginleyi strains isolated from infectious keratitis.</title>
        <authorList>
            <person name="Sagerfors S."/>
            <person name="Poehlein A."/>
            <person name="Soderquist B."/>
            <person name="Bruggemann H."/>
        </authorList>
    </citation>
    <scope>NUCLEOTIDE SEQUENCE [LARGE SCALE GENOMIC DNA]</scope>
    <source>
        <strain evidence="2 5">12T220</strain>
    </source>
</reference>
<evidence type="ECO:0000259" key="1">
    <source>
        <dbReference type="Pfam" id="PF07510"/>
    </source>
</evidence>
<sequence length="188" mass="21514">MKSYYLAALSCITILVIAWYAWPFPRFEVSTVSDRTKMQGYNRDEFGGWQPNGACTTREAIIKNQASEAFSDCRPQSGMIYDPYAGEMISATSPIEVDHIFPLSAAFDMGAADWDRNTRIRFANDPLNLVATSRKLNQEKSDSLPSEWLPPANRCDYSRRLAEIARKYKLSLSRADVRAMRRQCRFDF</sequence>
<evidence type="ECO:0000313" key="4">
    <source>
        <dbReference type="Proteomes" id="UP000270649"/>
    </source>
</evidence>
<comment type="caution">
    <text evidence="3">The sequence shown here is derived from an EMBL/GenBank/DDBJ whole genome shotgun (WGS) entry which is preliminary data.</text>
</comment>